<keyword evidence="4" id="KW-1185">Reference proteome</keyword>
<gene>
    <name evidence="3" type="ORF">D7V20_13345</name>
</gene>
<reference evidence="3 4" key="1">
    <citation type="submission" date="2018-09" db="EMBL/GenBank/DDBJ databases">
        <title>The draft genome of Acinetobacter spp. strains.</title>
        <authorList>
            <person name="Qin J."/>
            <person name="Feng Y."/>
            <person name="Zong Z."/>
        </authorList>
    </citation>
    <scope>NUCLEOTIDE SEQUENCE [LARGE SCALE GENOMIC DNA]</scope>
    <source>
        <strain evidence="3 4">WCHAc060115</strain>
    </source>
</reference>
<evidence type="ECO:0000313" key="4">
    <source>
        <dbReference type="Proteomes" id="UP000280405"/>
    </source>
</evidence>
<dbReference type="AlphaFoldDB" id="A0A3A8ERM8"/>
<organism evidence="3 4">
    <name type="scientific">Acinetobacter rongchengensis</name>
    <dbReference type="NCBI Taxonomy" id="2419601"/>
    <lineage>
        <taxon>Bacteria</taxon>
        <taxon>Pseudomonadati</taxon>
        <taxon>Pseudomonadota</taxon>
        <taxon>Gammaproteobacteria</taxon>
        <taxon>Moraxellales</taxon>
        <taxon>Moraxellaceae</taxon>
        <taxon>Acinetobacter</taxon>
    </lineage>
</organism>
<keyword evidence="2" id="KW-0812">Transmembrane</keyword>
<keyword evidence="2" id="KW-1133">Transmembrane helix</keyword>
<name>A0A3A8ERM8_9GAMM</name>
<evidence type="ECO:0000256" key="2">
    <source>
        <dbReference type="SAM" id="Phobius"/>
    </source>
</evidence>
<sequence length="147" mass="16397">MRIERDNSKLIWIIAGALFAIALLITVLFWLNNDHKSNQANDQFNQPVAVKKKPEAVTPPIAQPIQEDTSSTPSNVELVNASIVKDPVPQNASLAKEEVAKLEDIQKQLDEQQTNLNSQHADADQLIKLKEEQVKLLEQQLAQQAKA</sequence>
<keyword evidence="1" id="KW-0175">Coiled coil</keyword>
<dbReference type="Proteomes" id="UP000280405">
    <property type="component" value="Unassembled WGS sequence"/>
</dbReference>
<comment type="caution">
    <text evidence="3">The sequence shown here is derived from an EMBL/GenBank/DDBJ whole genome shotgun (WGS) entry which is preliminary data.</text>
</comment>
<dbReference type="EMBL" id="RAXT01000033">
    <property type="protein sequence ID" value="RKG36858.1"/>
    <property type="molecule type" value="Genomic_DNA"/>
</dbReference>
<protein>
    <submittedName>
        <fullName evidence="3">Uncharacterized protein</fullName>
    </submittedName>
</protein>
<feature type="coiled-coil region" evidence="1">
    <location>
        <begin position="92"/>
        <end position="147"/>
    </location>
</feature>
<evidence type="ECO:0000256" key="1">
    <source>
        <dbReference type="SAM" id="Coils"/>
    </source>
</evidence>
<accession>A0A3A8ERM8</accession>
<proteinExistence type="predicted"/>
<dbReference type="OrthoDB" id="6712757at2"/>
<feature type="transmembrane region" description="Helical" evidence="2">
    <location>
        <begin position="12"/>
        <end position="31"/>
    </location>
</feature>
<dbReference type="RefSeq" id="WP_120384688.1">
    <property type="nucleotide sequence ID" value="NZ_RAXT01000033.1"/>
</dbReference>
<evidence type="ECO:0000313" key="3">
    <source>
        <dbReference type="EMBL" id="RKG36858.1"/>
    </source>
</evidence>
<keyword evidence="2" id="KW-0472">Membrane</keyword>